<evidence type="ECO:0000313" key="1">
    <source>
        <dbReference type="EMBL" id="EGG16729.1"/>
    </source>
</evidence>
<accession>F4Q2V3</accession>
<name>F4Q2V3_CACFS</name>
<protein>
    <recommendedName>
        <fullName evidence="3">F-box domain-containing protein</fullName>
    </recommendedName>
</protein>
<dbReference type="RefSeq" id="XP_004355203.1">
    <property type="nucleotide sequence ID" value="XM_004355151.1"/>
</dbReference>
<dbReference type="AlphaFoldDB" id="F4Q2V3"/>
<proteinExistence type="predicted"/>
<dbReference type="KEGG" id="dfa:DFA_07707"/>
<dbReference type="SUPFAM" id="SSF52047">
    <property type="entry name" value="RNI-like"/>
    <property type="match status" value="1"/>
</dbReference>
<evidence type="ECO:0000313" key="2">
    <source>
        <dbReference type="Proteomes" id="UP000007797"/>
    </source>
</evidence>
<dbReference type="GeneID" id="14868649"/>
<keyword evidence="2" id="KW-1185">Reference proteome</keyword>
<reference evidence="2" key="1">
    <citation type="journal article" date="2011" name="Genome Res.">
        <title>Phylogeny-wide analysis of social amoeba genomes highlights ancient origins for complex intercellular communication.</title>
        <authorList>
            <person name="Heidel A.J."/>
            <person name="Lawal H.M."/>
            <person name="Felder M."/>
            <person name="Schilde C."/>
            <person name="Helps N.R."/>
            <person name="Tunggal B."/>
            <person name="Rivero F."/>
            <person name="John U."/>
            <person name="Schleicher M."/>
            <person name="Eichinger L."/>
            <person name="Platzer M."/>
            <person name="Noegel A.A."/>
            <person name="Schaap P."/>
            <person name="Gloeckner G."/>
        </authorList>
    </citation>
    <scope>NUCLEOTIDE SEQUENCE [LARGE SCALE GENOMIC DNA]</scope>
    <source>
        <strain evidence="2">SH3</strain>
    </source>
</reference>
<sequence length="520" mass="59938">MASSINQYIQGCIIRLLIESKQVITCLTGSSKPRDISRISSQSMIDGVIKREMITLTVQDILDIALVSKWWFTVVRQRSKIVFNGHLNMIKILESIQSSNIYSLCSSQYIQTLKWSFKDNHHKQSSSSFIDGNELIRQLPNLKTINFKCQSYINLPAMQALKTIQKEYPHMNIHIDTKFVLKDIRGFPIDSLEISKWSKYFNGGFTPNSVSLSTNVFKSIRSDGGYEESFIEMVKDLQPHTLRLSIDTWKGQIHLNQDTLLQHISPTIRHLEIRQDYIEFFYLKRIVRSDLYRCLESLKVIIDPSKLQVQINLGGGLGNGPFNKVLMDDWIESCNNIRNNTTLKRLHLTLGCDPSQLENVEIFQMAFDSIWSGRNKTQPVSSVNIDYLCLENMSVMMTPKLWDTFSHCKSITKLLLEDSLFDEMVPYLSNLISTNSTITVLSINGNYLKWSIELEQAFKSNQTITMLDVGYNQFHKDAYSFLSSLIDTNIQYLFLSDGFNFEDDIAPFLTESKSTKEIYW</sequence>
<evidence type="ECO:0008006" key="3">
    <source>
        <dbReference type="Google" id="ProtNLM"/>
    </source>
</evidence>
<dbReference type="InterPro" id="IPR032675">
    <property type="entry name" value="LRR_dom_sf"/>
</dbReference>
<dbReference type="Gene3D" id="3.80.10.10">
    <property type="entry name" value="Ribonuclease Inhibitor"/>
    <property type="match status" value="1"/>
</dbReference>
<organism evidence="1 2">
    <name type="scientific">Cavenderia fasciculata</name>
    <name type="common">Slime mold</name>
    <name type="synonym">Dictyostelium fasciculatum</name>
    <dbReference type="NCBI Taxonomy" id="261658"/>
    <lineage>
        <taxon>Eukaryota</taxon>
        <taxon>Amoebozoa</taxon>
        <taxon>Evosea</taxon>
        <taxon>Eumycetozoa</taxon>
        <taxon>Dictyostelia</taxon>
        <taxon>Acytosteliales</taxon>
        <taxon>Cavenderiaceae</taxon>
        <taxon>Cavenderia</taxon>
    </lineage>
</organism>
<dbReference type="Proteomes" id="UP000007797">
    <property type="component" value="Unassembled WGS sequence"/>
</dbReference>
<dbReference type="OrthoDB" id="120976at2759"/>
<dbReference type="EMBL" id="GL883021">
    <property type="protein sequence ID" value="EGG16729.1"/>
    <property type="molecule type" value="Genomic_DNA"/>
</dbReference>
<gene>
    <name evidence="1" type="ORF">DFA_07707</name>
</gene>